<feature type="compositionally biased region" description="Basic and acidic residues" evidence="1">
    <location>
        <begin position="8"/>
        <end position="17"/>
    </location>
</feature>
<accession>A0A392SJP7</accession>
<keyword evidence="3" id="KW-1185">Reference proteome</keyword>
<evidence type="ECO:0000313" key="2">
    <source>
        <dbReference type="EMBL" id="MCI48175.1"/>
    </source>
</evidence>
<comment type="caution">
    <text evidence="2">The sequence shown here is derived from an EMBL/GenBank/DDBJ whole genome shotgun (WGS) entry which is preliminary data.</text>
</comment>
<dbReference type="EMBL" id="LXQA010382588">
    <property type="protein sequence ID" value="MCI48175.1"/>
    <property type="molecule type" value="Genomic_DNA"/>
</dbReference>
<evidence type="ECO:0000256" key="1">
    <source>
        <dbReference type="SAM" id="MobiDB-lite"/>
    </source>
</evidence>
<reference evidence="2 3" key="1">
    <citation type="journal article" date="2018" name="Front. Plant Sci.">
        <title>Red Clover (Trifolium pratense) and Zigzag Clover (T. medium) - A Picture of Genomic Similarities and Differences.</title>
        <authorList>
            <person name="Dluhosova J."/>
            <person name="Istvanek J."/>
            <person name="Nedelnik J."/>
            <person name="Repkova J."/>
        </authorList>
    </citation>
    <scope>NUCLEOTIDE SEQUENCE [LARGE SCALE GENOMIC DNA]</scope>
    <source>
        <strain evidence="3">cv. 10/8</strain>
        <tissue evidence="2">Leaf</tissue>
    </source>
</reference>
<dbReference type="AlphaFoldDB" id="A0A392SJP7"/>
<proteinExistence type="predicted"/>
<feature type="region of interest" description="Disordered" evidence="1">
    <location>
        <begin position="1"/>
        <end position="41"/>
    </location>
</feature>
<name>A0A392SJP7_9FABA</name>
<sequence>SPTAKKGKQTERPEQRRQSPHGLKLMTKHGASSSHEQRGNN</sequence>
<feature type="non-terminal residue" evidence="2">
    <location>
        <position position="1"/>
    </location>
</feature>
<dbReference type="Proteomes" id="UP000265520">
    <property type="component" value="Unassembled WGS sequence"/>
</dbReference>
<organism evidence="2 3">
    <name type="scientific">Trifolium medium</name>
    <dbReference type="NCBI Taxonomy" id="97028"/>
    <lineage>
        <taxon>Eukaryota</taxon>
        <taxon>Viridiplantae</taxon>
        <taxon>Streptophyta</taxon>
        <taxon>Embryophyta</taxon>
        <taxon>Tracheophyta</taxon>
        <taxon>Spermatophyta</taxon>
        <taxon>Magnoliopsida</taxon>
        <taxon>eudicotyledons</taxon>
        <taxon>Gunneridae</taxon>
        <taxon>Pentapetalae</taxon>
        <taxon>rosids</taxon>
        <taxon>fabids</taxon>
        <taxon>Fabales</taxon>
        <taxon>Fabaceae</taxon>
        <taxon>Papilionoideae</taxon>
        <taxon>50 kb inversion clade</taxon>
        <taxon>NPAAA clade</taxon>
        <taxon>Hologalegina</taxon>
        <taxon>IRL clade</taxon>
        <taxon>Trifolieae</taxon>
        <taxon>Trifolium</taxon>
    </lineage>
</organism>
<protein>
    <submittedName>
        <fullName evidence="2">Uncharacterized protein</fullName>
    </submittedName>
</protein>
<evidence type="ECO:0000313" key="3">
    <source>
        <dbReference type="Proteomes" id="UP000265520"/>
    </source>
</evidence>